<accession>A0A2M6WZA6</accession>
<organism evidence="1 2">
    <name type="scientific">Candidatus Andersenbacteria bacterium CG10_big_fil_rev_8_21_14_0_10_54_11</name>
    <dbReference type="NCBI Taxonomy" id="1974485"/>
    <lineage>
        <taxon>Bacteria</taxon>
        <taxon>Candidatus Anderseniibacteriota</taxon>
    </lineage>
</organism>
<name>A0A2M6WZA6_9BACT</name>
<comment type="caution">
    <text evidence="1">The sequence shown here is derived from an EMBL/GenBank/DDBJ whole genome shotgun (WGS) entry which is preliminary data.</text>
</comment>
<proteinExistence type="predicted"/>
<gene>
    <name evidence="1" type="ORF">COT71_02500</name>
</gene>
<dbReference type="AlphaFoldDB" id="A0A2M6WZA6"/>
<reference evidence="2" key="1">
    <citation type="submission" date="2017-09" db="EMBL/GenBank/DDBJ databases">
        <title>Depth-based differentiation of microbial function through sediment-hosted aquifers and enrichment of novel symbionts in the deep terrestrial subsurface.</title>
        <authorList>
            <person name="Probst A.J."/>
            <person name="Ladd B."/>
            <person name="Jarett J.K."/>
            <person name="Geller-Mcgrath D.E."/>
            <person name="Sieber C.M.K."/>
            <person name="Emerson J.B."/>
            <person name="Anantharaman K."/>
            <person name="Thomas B.C."/>
            <person name="Malmstrom R."/>
            <person name="Stieglmeier M."/>
            <person name="Klingl A."/>
            <person name="Woyke T."/>
            <person name="Ryan C.M."/>
            <person name="Banfield J.F."/>
        </authorList>
    </citation>
    <scope>NUCLEOTIDE SEQUENCE [LARGE SCALE GENOMIC DNA]</scope>
</reference>
<evidence type="ECO:0000313" key="2">
    <source>
        <dbReference type="Proteomes" id="UP000230731"/>
    </source>
</evidence>
<sequence>MEVLPMADKRVAIISGDIGSTAELIPVSRELEQRGVTVTGLLIRRDGDAPVWKRREFLR</sequence>
<protein>
    <submittedName>
        <fullName evidence="1">Uncharacterized protein</fullName>
    </submittedName>
</protein>
<evidence type="ECO:0000313" key="1">
    <source>
        <dbReference type="EMBL" id="PIT98108.1"/>
    </source>
</evidence>
<dbReference type="EMBL" id="PEZP01000031">
    <property type="protein sequence ID" value="PIT98108.1"/>
    <property type="molecule type" value="Genomic_DNA"/>
</dbReference>
<dbReference type="Proteomes" id="UP000230731">
    <property type="component" value="Unassembled WGS sequence"/>
</dbReference>